<dbReference type="Proteomes" id="UP000029738">
    <property type="component" value="Unassembled WGS sequence"/>
</dbReference>
<evidence type="ECO:0000313" key="2">
    <source>
        <dbReference type="EMBL" id="KAF3884880.1"/>
    </source>
</evidence>
<keyword evidence="1" id="KW-1133">Transmembrane helix</keyword>
<protein>
    <recommendedName>
        <fullName evidence="5">DUF2306 domain-containing protein</fullName>
    </recommendedName>
</protein>
<evidence type="ECO:0000313" key="3">
    <source>
        <dbReference type="EMBL" id="KIE09352.1"/>
    </source>
</evidence>
<dbReference type="EMBL" id="JHEG04000001">
    <property type="protein sequence ID" value="KAF3884880.1"/>
    <property type="molecule type" value="Genomic_DNA"/>
</dbReference>
<gene>
    <name evidence="3" type="ORF">DA73_0233915</name>
    <name evidence="2" type="ORF">DA73_0400004975</name>
</gene>
<reference evidence="2" key="2">
    <citation type="submission" date="2019-11" db="EMBL/GenBank/DDBJ databases">
        <title>Improved Assembly of Tolypothrix boutellei genome.</title>
        <authorList>
            <person name="Sarangi A.N."/>
            <person name="Mukherjee M."/>
            <person name="Ghosh S."/>
            <person name="Singh D."/>
            <person name="Das A."/>
            <person name="Kant S."/>
            <person name="Prusty A."/>
            <person name="Tripathy S."/>
        </authorList>
    </citation>
    <scope>NUCLEOTIDE SEQUENCE</scope>
    <source>
        <strain evidence="2">VB521301</strain>
    </source>
</reference>
<dbReference type="OrthoDB" id="509934at2"/>
<accession>A0A0C1N405</accession>
<feature type="transmembrane region" description="Helical" evidence="1">
    <location>
        <begin position="201"/>
        <end position="222"/>
    </location>
</feature>
<proteinExistence type="predicted"/>
<feature type="transmembrane region" description="Helical" evidence="1">
    <location>
        <begin position="99"/>
        <end position="116"/>
    </location>
</feature>
<dbReference type="EMBL" id="JHEG02000058">
    <property type="protein sequence ID" value="KIE09352.1"/>
    <property type="molecule type" value="Genomic_DNA"/>
</dbReference>
<keyword evidence="1" id="KW-0472">Membrane</keyword>
<keyword evidence="4" id="KW-1185">Reference proteome</keyword>
<feature type="transmembrane region" description="Helical" evidence="1">
    <location>
        <begin position="20"/>
        <end position="47"/>
    </location>
</feature>
<dbReference type="RefSeq" id="WP_038081354.1">
    <property type="nucleotide sequence ID" value="NZ_JHEG04000001.1"/>
</dbReference>
<evidence type="ECO:0000256" key="1">
    <source>
        <dbReference type="SAM" id="Phobius"/>
    </source>
</evidence>
<organism evidence="3">
    <name type="scientific">Tolypothrix bouteillei VB521301</name>
    <dbReference type="NCBI Taxonomy" id="1479485"/>
    <lineage>
        <taxon>Bacteria</taxon>
        <taxon>Bacillati</taxon>
        <taxon>Cyanobacteriota</taxon>
        <taxon>Cyanophyceae</taxon>
        <taxon>Nostocales</taxon>
        <taxon>Tolypothrichaceae</taxon>
        <taxon>Tolypothrix</taxon>
    </lineage>
</organism>
<sequence length="270" mass="29639">MESTFLLHKPVSYGSSLANYVFLTMLLLHIIAGAIAPISAIVSFIARKGSKSHVRSGRFFAWSMVVVALTGVVLDVVRLCFFVKENHTKYAGYTMPSTYPARLGFLFVGLCMLYILREVTPPRVFRRQSGGPAVMVVPALLVATGLVLTVIITLRLNPWTGALWMIWTFILIVVVVARTTSSPNHNRATAVAQHRFGTSCLAAFSWWGALQGFGPAIGIAIAGDDPTTNAYLGNQPGSFSPAFFLFLVGWAPFFFLAAHLIRRFTKLRHT</sequence>
<feature type="transmembrane region" description="Helical" evidence="1">
    <location>
        <begin position="59"/>
        <end position="79"/>
    </location>
</feature>
<reference evidence="3" key="1">
    <citation type="journal article" date="2015" name="Genome Announc.">
        <title>Draft Genome Sequence of Tolypothrix boutellei Strain VB521301.</title>
        <authorList>
            <person name="Chandrababunaidu M.M."/>
            <person name="Singh D."/>
            <person name="Sen D."/>
            <person name="Bhan S."/>
            <person name="Das S."/>
            <person name="Gupta A."/>
            <person name="Adhikary S.P."/>
            <person name="Tripathy S."/>
        </authorList>
    </citation>
    <scope>NUCLEOTIDE SEQUENCE</scope>
    <source>
        <strain evidence="3">VB521301</strain>
    </source>
</reference>
<evidence type="ECO:0008006" key="5">
    <source>
        <dbReference type="Google" id="ProtNLM"/>
    </source>
</evidence>
<feature type="transmembrane region" description="Helical" evidence="1">
    <location>
        <begin position="136"/>
        <end position="156"/>
    </location>
</feature>
<name>A0A0C1N405_9CYAN</name>
<feature type="transmembrane region" description="Helical" evidence="1">
    <location>
        <begin position="242"/>
        <end position="261"/>
    </location>
</feature>
<feature type="transmembrane region" description="Helical" evidence="1">
    <location>
        <begin position="162"/>
        <end position="180"/>
    </location>
</feature>
<comment type="caution">
    <text evidence="3">The sequence shown here is derived from an EMBL/GenBank/DDBJ whole genome shotgun (WGS) entry which is preliminary data.</text>
</comment>
<dbReference type="AlphaFoldDB" id="A0A0C1N405"/>
<keyword evidence="1" id="KW-0812">Transmembrane</keyword>
<evidence type="ECO:0000313" key="4">
    <source>
        <dbReference type="Proteomes" id="UP000029738"/>
    </source>
</evidence>